<sequence length="426" mass="48237">MGESEYYDDQNSTVGTFGSLKMALHFDTSLNILTVVLKQAVDLSSKRNSDELPNPYFKISLELPEPNETKSKMQHQSKVYHKTNSPLIDQEFFFQVPSDCDINSCRLEILISDFDKFSVDEDIGYCWLTLGRVNISEFKDKPTTFWAEVLTVKEVGSEFGEVLLSFTYLPKAQRLTVNVFKGRNLPISESESQTNLSVRISLVQISTNKKIKKKKTASKKSSCNHVQFNEPLNFNISNGLCDSLLEIELINEMGPFKMHQQVLAKLNLPLYKCKDLWKNIIHEDQIKGALPNGQTVLGCAKATCFGWFQNGSNAGTDTRFYKVDGKADGYLRSQAFDKRSLYFEKKSERPELATCEPKYNSKNCGFAYSWVGGISPSQTNGIKKNSGLKLKCCTYRKLIEDNNQDQFVAEVHLNQMVIGGTLLKIY</sequence>
<evidence type="ECO:0000313" key="1">
    <source>
        <dbReference type="Proteomes" id="UP000095286"/>
    </source>
</evidence>
<name>A0AC35UID4_9BILA</name>
<evidence type="ECO:0000313" key="2">
    <source>
        <dbReference type="WBParaSite" id="RSKR_0001140500.1"/>
    </source>
</evidence>
<dbReference type="Proteomes" id="UP000095286">
    <property type="component" value="Unplaced"/>
</dbReference>
<accession>A0AC35UID4</accession>
<dbReference type="WBParaSite" id="RSKR_0001140500.1">
    <property type="protein sequence ID" value="RSKR_0001140500.1"/>
    <property type="gene ID" value="RSKR_0001140500"/>
</dbReference>
<protein>
    <submittedName>
        <fullName evidence="2">C2 domain-containing protein</fullName>
    </submittedName>
</protein>
<reference evidence="2" key="1">
    <citation type="submission" date="2016-11" db="UniProtKB">
        <authorList>
            <consortium name="WormBaseParasite"/>
        </authorList>
    </citation>
    <scope>IDENTIFICATION</scope>
    <source>
        <strain evidence="2">KR3021</strain>
    </source>
</reference>
<proteinExistence type="predicted"/>
<organism evidence="1 2">
    <name type="scientific">Rhabditophanes sp. KR3021</name>
    <dbReference type="NCBI Taxonomy" id="114890"/>
    <lineage>
        <taxon>Eukaryota</taxon>
        <taxon>Metazoa</taxon>
        <taxon>Ecdysozoa</taxon>
        <taxon>Nematoda</taxon>
        <taxon>Chromadorea</taxon>
        <taxon>Rhabditida</taxon>
        <taxon>Tylenchina</taxon>
        <taxon>Panagrolaimomorpha</taxon>
        <taxon>Strongyloidoidea</taxon>
        <taxon>Alloionematidae</taxon>
        <taxon>Rhabditophanes</taxon>
    </lineage>
</organism>